<dbReference type="Proteomes" id="UP000663852">
    <property type="component" value="Unassembled WGS sequence"/>
</dbReference>
<evidence type="ECO:0000259" key="2">
    <source>
        <dbReference type="SMART" id="SM00581"/>
    </source>
</evidence>
<evidence type="ECO:0000313" key="3">
    <source>
        <dbReference type="EMBL" id="CAF0872485.1"/>
    </source>
</evidence>
<dbReference type="SMART" id="SM00581">
    <property type="entry name" value="PSP"/>
    <property type="match status" value="1"/>
</dbReference>
<comment type="caution">
    <text evidence="3">The sequence shown here is derived from an EMBL/GenBank/DDBJ whole genome shotgun (WGS) entry which is preliminary data.</text>
</comment>
<name>A0A813XSW3_ADIRI</name>
<feature type="region of interest" description="Disordered" evidence="1">
    <location>
        <begin position="675"/>
        <end position="698"/>
    </location>
</feature>
<feature type="compositionally biased region" description="Basic residues" evidence="1">
    <location>
        <begin position="572"/>
        <end position="581"/>
    </location>
</feature>
<dbReference type="EMBL" id="CAJNOJ010000027">
    <property type="protein sequence ID" value="CAF0872485.1"/>
    <property type="molecule type" value="Genomic_DNA"/>
</dbReference>
<accession>A0A813XSW3</accession>
<evidence type="ECO:0000256" key="1">
    <source>
        <dbReference type="SAM" id="MobiDB-lite"/>
    </source>
</evidence>
<dbReference type="Pfam" id="PF04046">
    <property type="entry name" value="PSP"/>
    <property type="match status" value="1"/>
</dbReference>
<dbReference type="PANTHER" id="PTHR12785">
    <property type="entry name" value="SPLICING FACTOR 3B"/>
    <property type="match status" value="1"/>
</dbReference>
<dbReference type="Pfam" id="PF04037">
    <property type="entry name" value="DUF382"/>
    <property type="match status" value="1"/>
</dbReference>
<feature type="compositionally biased region" description="Polar residues" evidence="1">
    <location>
        <begin position="1"/>
        <end position="15"/>
    </location>
</feature>
<dbReference type="InterPro" id="IPR007180">
    <property type="entry name" value="DUF382"/>
</dbReference>
<feature type="compositionally biased region" description="Basic and acidic residues" evidence="1">
    <location>
        <begin position="715"/>
        <end position="731"/>
    </location>
</feature>
<protein>
    <recommendedName>
        <fullName evidence="2">PSP proline-rich domain-containing protein</fullName>
    </recommendedName>
</protein>
<proteinExistence type="predicted"/>
<feature type="region of interest" description="Disordered" evidence="1">
    <location>
        <begin position="531"/>
        <end position="612"/>
    </location>
</feature>
<feature type="compositionally biased region" description="Basic residues" evidence="1">
    <location>
        <begin position="115"/>
        <end position="125"/>
    </location>
</feature>
<feature type="compositionally biased region" description="Acidic residues" evidence="1">
    <location>
        <begin position="236"/>
        <end position="248"/>
    </location>
</feature>
<feature type="compositionally biased region" description="Polar residues" evidence="1">
    <location>
        <begin position="556"/>
        <end position="569"/>
    </location>
</feature>
<evidence type="ECO:0000313" key="4">
    <source>
        <dbReference type="Proteomes" id="UP000663852"/>
    </source>
</evidence>
<sequence>MSYQQPPSSGPNNQLPPFDWSLPGRNFGNGPPPLMGIPTRDEVRLPSTMERVLKFRDNQHEEDRVTRLHSGGHGGGHQTDSGIEQNDEYDDEESDDETTAQNGLSRKTKKEIEKRRRRRAKKKNKSTTATIAPVAPPPPAQPAKSSESSSKDSDKKKKKKQEPADDEDQTNVEIEYVPEDLPVKRGDGYYSHFVKVFENFKLDQNGGENGEYYYDKYGKKIMGPKVLQPRDKTNLEENEDDEDSDDETNNDKKNKDGDDEEQNKKKSKKQLKRETRLSVAQLKQLVIRPDVVEMFDVTAKDPKLLVHLKATRNTVPVPRHWCAKRKYLQGKRGIEKPPFQLPDFIRRTGIMEMREALQEKEQNKTLKQKMREKVRPKLGKIDIDYQKLHDAFFRWQTKPRMSIHGDLYYEGKENETRLKDKKPGVLSEELRVALGIPVGPTADKYPPPWLIAMQRYGPPPSYPNLKIPGLNAPIPEGCQFGYHSGGWGKPPVDEHGRPLYGDVFGTNQFAYIRSMAEEEHVDKSYWGEIETEEQEQDAVSSSDEEEANEDTGLDSELSSDGQMAAPSTTDHAHHHVHHHHGAANEEQPIHPAGFQTPHGSEGFATPSGTQSSILGVETPQQFEIRKSRFHAEMENDAAPSLYTVLPEKNVGVGQSSLLSTNRVYDFQAISKSQMGQASSGRNDMSGGVDIALNPDEPEMSSQALEARYRQELKDKEISKEDLSDMVSDHLNRQNKKRKAKQTDANAKDGSAAKQDKKFKF</sequence>
<dbReference type="GO" id="GO:0005689">
    <property type="term" value="C:U12-type spliceosomal complex"/>
    <property type="evidence" value="ECO:0007669"/>
    <property type="project" value="TreeGrafter"/>
</dbReference>
<organism evidence="3 4">
    <name type="scientific">Adineta ricciae</name>
    <name type="common">Rotifer</name>
    <dbReference type="NCBI Taxonomy" id="249248"/>
    <lineage>
        <taxon>Eukaryota</taxon>
        <taxon>Metazoa</taxon>
        <taxon>Spiralia</taxon>
        <taxon>Gnathifera</taxon>
        <taxon>Rotifera</taxon>
        <taxon>Eurotatoria</taxon>
        <taxon>Bdelloidea</taxon>
        <taxon>Adinetida</taxon>
        <taxon>Adinetidae</taxon>
        <taxon>Adineta</taxon>
    </lineage>
</organism>
<dbReference type="InterPro" id="IPR006568">
    <property type="entry name" value="PSP_pro-rich"/>
</dbReference>
<reference evidence="3" key="1">
    <citation type="submission" date="2021-02" db="EMBL/GenBank/DDBJ databases">
        <authorList>
            <person name="Nowell W R."/>
        </authorList>
    </citation>
    <scope>NUCLEOTIDE SEQUENCE</scope>
</reference>
<feature type="region of interest" description="Disordered" evidence="1">
    <location>
        <begin position="225"/>
        <end position="274"/>
    </location>
</feature>
<dbReference type="AlphaFoldDB" id="A0A813XSW3"/>
<feature type="region of interest" description="Disordered" evidence="1">
    <location>
        <begin position="1"/>
        <end position="184"/>
    </location>
</feature>
<gene>
    <name evidence="3" type="ORF">EDS130_LOCUS8362</name>
</gene>
<dbReference type="InterPro" id="IPR052584">
    <property type="entry name" value="U2_snRNP_Complex_Component"/>
</dbReference>
<feature type="compositionally biased region" description="Basic and acidic residues" evidence="1">
    <location>
        <begin position="51"/>
        <end position="66"/>
    </location>
</feature>
<dbReference type="PANTHER" id="PTHR12785:SF6">
    <property type="entry name" value="SPLICING FACTOR 3B SUBUNIT 2"/>
    <property type="match status" value="1"/>
</dbReference>
<feature type="compositionally biased region" description="Acidic residues" evidence="1">
    <location>
        <begin position="85"/>
        <end position="98"/>
    </location>
</feature>
<feature type="compositionally biased region" description="Acidic residues" evidence="1">
    <location>
        <begin position="531"/>
        <end position="553"/>
    </location>
</feature>
<feature type="region of interest" description="Disordered" evidence="1">
    <location>
        <begin position="715"/>
        <end position="760"/>
    </location>
</feature>
<dbReference type="OrthoDB" id="10260794at2759"/>
<feature type="domain" description="PSP proline-rich" evidence="2">
    <location>
        <begin position="418"/>
        <end position="476"/>
    </location>
</feature>